<evidence type="ECO:0000313" key="2">
    <source>
        <dbReference type="EMBL" id="KIM83744.1"/>
    </source>
</evidence>
<gene>
    <name evidence="2" type="ORF">PILCRDRAFT_7134</name>
</gene>
<feature type="region of interest" description="Disordered" evidence="1">
    <location>
        <begin position="252"/>
        <end position="273"/>
    </location>
</feature>
<dbReference type="AlphaFoldDB" id="A0A0C3FW39"/>
<dbReference type="EMBL" id="KN832990">
    <property type="protein sequence ID" value="KIM83744.1"/>
    <property type="molecule type" value="Genomic_DNA"/>
</dbReference>
<accession>A0A0C3FW39</accession>
<feature type="compositionally biased region" description="Basic and acidic residues" evidence="1">
    <location>
        <begin position="354"/>
        <end position="363"/>
    </location>
</feature>
<proteinExistence type="predicted"/>
<sequence>MCINDTVGTETKDPAYEWSIHINLLSCAQYARESSIRVRTLLGILTDRKKHVEKSLGWHRAQEVAAGFLGKTIVGRISVMCLRGVAVVPRCLVRYGSTSRNERVWGWASLDQEKTRVLVEIQGTMGDLTLKLHAQPPSINLVHNDDETTNEQCSFVVIQTGNLSCTHPITLAYPCKHYLSTLQTNYKPSKSAGTRLENIPHVVDLAAFPAPYLYPLNADLTNDQRVRQTASMPKPFPLRTIAFSTPKSSVNSVLRAGRRTRSPEGLENEPYELKSDDMAEMTTSLSSTTKSPRAPNSINISNINTNTNTLNTAPKTNRLPHPPPPVPLVPPNLTAILLAQGLVGMGGIGNKSGELQKSREAGAELHNLTGDE</sequence>
<dbReference type="HOGENOM" id="CLU_744175_0_0_1"/>
<evidence type="ECO:0000256" key="1">
    <source>
        <dbReference type="SAM" id="MobiDB-lite"/>
    </source>
</evidence>
<reference evidence="2 3" key="1">
    <citation type="submission" date="2014-04" db="EMBL/GenBank/DDBJ databases">
        <authorList>
            <consortium name="DOE Joint Genome Institute"/>
            <person name="Kuo A."/>
            <person name="Tarkka M."/>
            <person name="Buscot F."/>
            <person name="Kohler A."/>
            <person name="Nagy L.G."/>
            <person name="Floudas D."/>
            <person name="Copeland A."/>
            <person name="Barry K.W."/>
            <person name="Cichocki N."/>
            <person name="Veneault-Fourrey C."/>
            <person name="LaButti K."/>
            <person name="Lindquist E.A."/>
            <person name="Lipzen A."/>
            <person name="Lundell T."/>
            <person name="Morin E."/>
            <person name="Murat C."/>
            <person name="Sun H."/>
            <person name="Tunlid A."/>
            <person name="Henrissat B."/>
            <person name="Grigoriev I.V."/>
            <person name="Hibbett D.S."/>
            <person name="Martin F."/>
            <person name="Nordberg H.P."/>
            <person name="Cantor M.N."/>
            <person name="Hua S.X."/>
        </authorList>
    </citation>
    <scope>NUCLEOTIDE SEQUENCE [LARGE SCALE GENOMIC DNA]</scope>
    <source>
        <strain evidence="2 3">F 1598</strain>
    </source>
</reference>
<dbReference type="Proteomes" id="UP000054166">
    <property type="component" value="Unassembled WGS sequence"/>
</dbReference>
<feature type="region of interest" description="Disordered" evidence="1">
    <location>
        <begin position="353"/>
        <end position="372"/>
    </location>
</feature>
<organism evidence="2 3">
    <name type="scientific">Piloderma croceum (strain F 1598)</name>
    <dbReference type="NCBI Taxonomy" id="765440"/>
    <lineage>
        <taxon>Eukaryota</taxon>
        <taxon>Fungi</taxon>
        <taxon>Dikarya</taxon>
        <taxon>Basidiomycota</taxon>
        <taxon>Agaricomycotina</taxon>
        <taxon>Agaricomycetes</taxon>
        <taxon>Agaricomycetidae</taxon>
        <taxon>Atheliales</taxon>
        <taxon>Atheliaceae</taxon>
        <taxon>Piloderma</taxon>
    </lineage>
</organism>
<name>A0A0C3FW39_PILCF</name>
<evidence type="ECO:0000313" key="3">
    <source>
        <dbReference type="Proteomes" id="UP000054166"/>
    </source>
</evidence>
<dbReference type="InParanoid" id="A0A0C3FW39"/>
<protein>
    <submittedName>
        <fullName evidence="2">Uncharacterized protein</fullName>
    </submittedName>
</protein>
<reference evidence="3" key="2">
    <citation type="submission" date="2015-01" db="EMBL/GenBank/DDBJ databases">
        <title>Evolutionary Origins and Diversification of the Mycorrhizal Mutualists.</title>
        <authorList>
            <consortium name="DOE Joint Genome Institute"/>
            <consortium name="Mycorrhizal Genomics Consortium"/>
            <person name="Kohler A."/>
            <person name="Kuo A."/>
            <person name="Nagy L.G."/>
            <person name="Floudas D."/>
            <person name="Copeland A."/>
            <person name="Barry K.W."/>
            <person name="Cichocki N."/>
            <person name="Veneault-Fourrey C."/>
            <person name="LaButti K."/>
            <person name="Lindquist E.A."/>
            <person name="Lipzen A."/>
            <person name="Lundell T."/>
            <person name="Morin E."/>
            <person name="Murat C."/>
            <person name="Riley R."/>
            <person name="Ohm R."/>
            <person name="Sun H."/>
            <person name="Tunlid A."/>
            <person name="Henrissat B."/>
            <person name="Grigoriev I.V."/>
            <person name="Hibbett D.S."/>
            <person name="Martin F."/>
        </authorList>
    </citation>
    <scope>NUCLEOTIDE SEQUENCE [LARGE SCALE GENOMIC DNA]</scope>
    <source>
        <strain evidence="3">F 1598</strain>
    </source>
</reference>
<keyword evidence="3" id="KW-1185">Reference proteome</keyword>